<dbReference type="AlphaFoldDB" id="A0A0F4PLK3"/>
<dbReference type="RefSeq" id="WP_045979825.1">
    <property type="nucleotide sequence ID" value="NZ_JXXY01000014.1"/>
</dbReference>
<dbReference type="OrthoDB" id="6306890at2"/>
<comment type="caution">
    <text evidence="4">The sequence shown here is derived from an EMBL/GenBank/DDBJ whole genome shotgun (WGS) entry which is preliminary data.</text>
</comment>
<accession>A0A0F4PLK3</accession>
<dbReference type="InterPro" id="IPR025392">
    <property type="entry name" value="DUF4124"/>
</dbReference>
<feature type="signal peptide" evidence="2">
    <location>
        <begin position="1"/>
        <end position="18"/>
    </location>
</feature>
<organism evidence="4 5">
    <name type="scientific">Pseudoalteromonas ruthenica</name>
    <dbReference type="NCBI Taxonomy" id="151081"/>
    <lineage>
        <taxon>Bacteria</taxon>
        <taxon>Pseudomonadati</taxon>
        <taxon>Pseudomonadota</taxon>
        <taxon>Gammaproteobacteria</taxon>
        <taxon>Alteromonadales</taxon>
        <taxon>Pseudoalteromonadaceae</taxon>
        <taxon>Pseudoalteromonas</taxon>
    </lineage>
</organism>
<evidence type="ECO:0000256" key="2">
    <source>
        <dbReference type="SAM" id="SignalP"/>
    </source>
</evidence>
<reference evidence="4 5" key="1">
    <citation type="journal article" date="2015" name="BMC Genomics">
        <title>Genome mining reveals unlocked bioactive potential of marine Gram-negative bacteria.</title>
        <authorList>
            <person name="Machado H."/>
            <person name="Sonnenschein E.C."/>
            <person name="Melchiorsen J."/>
            <person name="Gram L."/>
        </authorList>
    </citation>
    <scope>NUCLEOTIDE SEQUENCE [LARGE SCALE GENOMIC DNA]</scope>
    <source>
        <strain evidence="4 5">S3137</strain>
    </source>
</reference>
<sequence length="260" mass="29196">MIRLFVLTVFTAALPVSAGTTVYQCTKNGTVEFSQLPCGKDAKPVVVNTIAADTSSAAKPQSDSDIEGYIRNQQADKEIAQHRDKIETYTRQMQEEIARLKDQSDAQVNNLTGAEKDQAIAKEMEAVSKRYQALIDREQMHIDRLLAQKEIFKDSAANAPDSIDSFIRLQQIDRDMRQHLDKIDTYHTRLDNELEALQGEAAQTPDNLVDATYDNALSQRMSAVTAKYTTLIDVEQKGLARLSQERAELMQKAKENKDTN</sequence>
<feature type="coiled-coil region" evidence="1">
    <location>
        <begin position="232"/>
        <end position="259"/>
    </location>
</feature>
<gene>
    <name evidence="4" type="ORF">TW72_16550</name>
</gene>
<evidence type="ECO:0000259" key="3">
    <source>
        <dbReference type="Pfam" id="PF13511"/>
    </source>
</evidence>
<evidence type="ECO:0000313" key="5">
    <source>
        <dbReference type="Proteomes" id="UP000033664"/>
    </source>
</evidence>
<keyword evidence="5" id="KW-1185">Reference proteome</keyword>
<name>A0A0F4PLK3_9GAMM</name>
<dbReference type="Pfam" id="PF13511">
    <property type="entry name" value="DUF4124"/>
    <property type="match status" value="1"/>
</dbReference>
<feature type="domain" description="DUF4124" evidence="3">
    <location>
        <begin position="11"/>
        <end position="60"/>
    </location>
</feature>
<evidence type="ECO:0000313" key="4">
    <source>
        <dbReference type="EMBL" id="KJY96819.1"/>
    </source>
</evidence>
<dbReference type="Proteomes" id="UP000033664">
    <property type="component" value="Unassembled WGS sequence"/>
</dbReference>
<dbReference type="eggNOG" id="ENOG50338DH">
    <property type="taxonomic scope" value="Bacteria"/>
</dbReference>
<feature type="chain" id="PRO_5002474720" description="DUF4124 domain-containing protein" evidence="2">
    <location>
        <begin position="19"/>
        <end position="260"/>
    </location>
</feature>
<proteinExistence type="predicted"/>
<protein>
    <recommendedName>
        <fullName evidence="3">DUF4124 domain-containing protein</fullName>
    </recommendedName>
</protein>
<keyword evidence="1" id="KW-0175">Coiled coil</keyword>
<feature type="coiled-coil region" evidence="1">
    <location>
        <begin position="72"/>
        <end position="117"/>
    </location>
</feature>
<dbReference type="GeneID" id="58230109"/>
<dbReference type="PATRIC" id="fig|151081.8.peg.2575"/>
<evidence type="ECO:0000256" key="1">
    <source>
        <dbReference type="SAM" id="Coils"/>
    </source>
</evidence>
<dbReference type="EMBL" id="JXXZ01000015">
    <property type="protein sequence ID" value="KJY96819.1"/>
    <property type="molecule type" value="Genomic_DNA"/>
</dbReference>
<keyword evidence="2" id="KW-0732">Signal</keyword>